<protein>
    <recommendedName>
        <fullName evidence="3">AMP-dependent synthetase/ligase domain-containing protein</fullName>
    </recommendedName>
</protein>
<dbReference type="Gene3D" id="3.40.50.12780">
    <property type="entry name" value="N-terminal domain of ligase-like"/>
    <property type="match status" value="1"/>
</dbReference>
<evidence type="ECO:0000313" key="1">
    <source>
        <dbReference type="EMBL" id="ARU50832.1"/>
    </source>
</evidence>
<evidence type="ECO:0008006" key="3">
    <source>
        <dbReference type="Google" id="ProtNLM"/>
    </source>
</evidence>
<dbReference type="SUPFAM" id="SSF56801">
    <property type="entry name" value="Acetyl-CoA synthetase-like"/>
    <property type="match status" value="1"/>
</dbReference>
<gene>
    <name evidence="1" type="ORF">CBR64_04335</name>
</gene>
<dbReference type="InterPro" id="IPR053158">
    <property type="entry name" value="CapK_Type1_Caps_Biosynth"/>
</dbReference>
<dbReference type="EMBL" id="CP021383">
    <property type="protein sequence ID" value="ARU50832.1"/>
    <property type="molecule type" value="Genomic_DNA"/>
</dbReference>
<dbReference type="PANTHER" id="PTHR36932:SF1">
    <property type="entry name" value="CAPSULAR POLYSACCHARIDE BIOSYNTHESIS PROTEIN"/>
    <property type="match status" value="1"/>
</dbReference>
<dbReference type="InterPro" id="IPR042099">
    <property type="entry name" value="ANL_N_sf"/>
</dbReference>
<dbReference type="RefSeq" id="WP_087469893.1">
    <property type="nucleotide sequence ID" value="NZ_CP021383.1"/>
</dbReference>
<accession>A0A1Y0HRQ5</accession>
<dbReference type="PANTHER" id="PTHR36932">
    <property type="entry name" value="CAPSULAR POLYSACCHARIDE BIOSYNTHESIS PROTEIN"/>
    <property type="match status" value="1"/>
</dbReference>
<dbReference type="KEGG" id="cceu:CBR64_04335"/>
<sequence>MTTPDDALDLTLDEYAPGSAVALTDAERWPTLDDAGRAALDAVRNHPAAPAWVHVTGDRLRPDDLPVLDDVAARLAAGRADTRAGTRVEDPAVPSGIADAPGAPPAWVGALVDRAHAVVPRYRRARDRGESRAGSPLTAVRPVTRDDLRHDVASFVPVDVPLGRVLEGTSSGSTGAAVRVPLHPVAVAADLVLLQHLVTDSAAGAGATWEPAPGRLGLMNLVDQREAFTYASAMTGFRRGPGVAAPSMARVNLDPGAWRDPGDRAAFLAAQDPQVVSSSPLPLLALARLVEEQGLALHPVALVSGAAHLSDVARARLRATWDVPVVDLYGLRETGAVAARTDAGPFVVVAGRRVWVEALDDDGAPVPDGDLGEVVVTVDENPYLPLLRYRTGDRARIVRRGARVELHDLEGRSPVRYLRPDGAWVPSVDAAQHLQAHGMAAWQLHQAADGNVVLDVVPDAPGDAGSQAARAAGDAVGHLVGRRVTVREVSPARLGAGRARRWSSDVPGGAA</sequence>
<dbReference type="AlphaFoldDB" id="A0A1Y0HRQ5"/>
<organism evidence="1 2">
    <name type="scientific">Cellulosimicrobium cellulans</name>
    <name type="common">Arthrobacter luteus</name>
    <dbReference type="NCBI Taxonomy" id="1710"/>
    <lineage>
        <taxon>Bacteria</taxon>
        <taxon>Bacillati</taxon>
        <taxon>Actinomycetota</taxon>
        <taxon>Actinomycetes</taxon>
        <taxon>Micrococcales</taxon>
        <taxon>Promicromonosporaceae</taxon>
        <taxon>Cellulosimicrobium</taxon>
    </lineage>
</organism>
<dbReference type="OrthoDB" id="580775at2"/>
<name>A0A1Y0HRQ5_CELCE</name>
<proteinExistence type="predicted"/>
<dbReference type="Proteomes" id="UP000196228">
    <property type="component" value="Chromosome"/>
</dbReference>
<reference evidence="1 2" key="1">
    <citation type="submission" date="2017-05" db="EMBL/GenBank/DDBJ databases">
        <authorList>
            <person name="Song R."/>
            <person name="Chenine A.L."/>
            <person name="Ruprecht R.M."/>
        </authorList>
    </citation>
    <scope>NUCLEOTIDE SEQUENCE [LARGE SCALE GENOMIC DNA]</scope>
    <source>
        <strain evidence="1 2">PSBB019</strain>
    </source>
</reference>
<evidence type="ECO:0000313" key="2">
    <source>
        <dbReference type="Proteomes" id="UP000196228"/>
    </source>
</evidence>